<dbReference type="InterPro" id="IPR003696">
    <property type="entry name" value="Carbtransf_dom"/>
</dbReference>
<dbReference type="EMBL" id="JAIWJX010000004">
    <property type="protein sequence ID" value="MCK6259491.1"/>
    <property type="molecule type" value="Genomic_DNA"/>
</dbReference>
<accession>A0A9X1XF29</accession>
<dbReference type="SUPFAM" id="SSF53067">
    <property type="entry name" value="Actin-like ATPase domain"/>
    <property type="match status" value="1"/>
</dbReference>
<evidence type="ECO:0000313" key="4">
    <source>
        <dbReference type="EMBL" id="MCK6259491.1"/>
    </source>
</evidence>
<gene>
    <name evidence="4" type="ORF">LCY76_23245</name>
</gene>
<organism evidence="4 5">
    <name type="scientific">Fictibacillus marinisediminis</name>
    <dbReference type="NCBI Taxonomy" id="2878389"/>
    <lineage>
        <taxon>Bacteria</taxon>
        <taxon>Bacillati</taxon>
        <taxon>Bacillota</taxon>
        <taxon>Bacilli</taxon>
        <taxon>Bacillales</taxon>
        <taxon>Fictibacillaceae</taxon>
        <taxon>Fictibacillus</taxon>
    </lineage>
</organism>
<dbReference type="Gene3D" id="3.30.420.40">
    <property type="match status" value="1"/>
</dbReference>
<name>A0A9X1XF29_9BACL</name>
<dbReference type="Gene3D" id="3.90.870.20">
    <property type="entry name" value="Carbamoyltransferase, C-terminal domain"/>
    <property type="match status" value="1"/>
</dbReference>
<dbReference type="GO" id="GO:0003824">
    <property type="term" value="F:catalytic activity"/>
    <property type="evidence" value="ECO:0007669"/>
    <property type="project" value="InterPro"/>
</dbReference>
<evidence type="ECO:0000259" key="3">
    <source>
        <dbReference type="Pfam" id="PF16861"/>
    </source>
</evidence>
<dbReference type="PANTHER" id="PTHR34847">
    <property type="entry name" value="NODULATION PROTEIN U"/>
    <property type="match status" value="1"/>
</dbReference>
<proteinExistence type="inferred from homology"/>
<dbReference type="Pfam" id="PF02543">
    <property type="entry name" value="Carbam_trans_N"/>
    <property type="match status" value="1"/>
</dbReference>
<feature type="domain" description="Carbamoyltransferase C-terminal" evidence="3">
    <location>
        <begin position="312"/>
        <end position="481"/>
    </location>
</feature>
<comment type="caution">
    <text evidence="4">The sequence shown here is derived from an EMBL/GenBank/DDBJ whole genome shotgun (WGS) entry which is preliminary data.</text>
</comment>
<evidence type="ECO:0000256" key="1">
    <source>
        <dbReference type="ARBA" id="ARBA00006129"/>
    </source>
</evidence>
<evidence type="ECO:0008006" key="6">
    <source>
        <dbReference type="Google" id="ProtNLM"/>
    </source>
</evidence>
<dbReference type="CDD" id="cd24098">
    <property type="entry name" value="ASKHA_NBD_TobZ_N"/>
    <property type="match status" value="1"/>
</dbReference>
<dbReference type="InterPro" id="IPR031730">
    <property type="entry name" value="Carbam_trans_C"/>
</dbReference>
<evidence type="ECO:0000313" key="5">
    <source>
        <dbReference type="Proteomes" id="UP001139011"/>
    </source>
</evidence>
<keyword evidence="5" id="KW-1185">Reference proteome</keyword>
<dbReference type="Pfam" id="PF16861">
    <property type="entry name" value="Carbam_trans_C"/>
    <property type="match status" value="1"/>
</dbReference>
<dbReference type="InterPro" id="IPR038152">
    <property type="entry name" value="Carbam_trans_C_sf"/>
</dbReference>
<dbReference type="AlphaFoldDB" id="A0A9X1XF29"/>
<comment type="similarity">
    <text evidence="1">Belongs to the NodU/CmcH family.</text>
</comment>
<evidence type="ECO:0000259" key="2">
    <source>
        <dbReference type="Pfam" id="PF02543"/>
    </source>
</evidence>
<dbReference type="InterPro" id="IPR051338">
    <property type="entry name" value="NodU/CmcH_Carbamoyltrnsfr"/>
</dbReference>
<dbReference type="Proteomes" id="UP001139011">
    <property type="component" value="Unassembled WGS sequence"/>
</dbReference>
<dbReference type="RefSeq" id="WP_248254859.1">
    <property type="nucleotide sequence ID" value="NZ_JAIWJX010000004.1"/>
</dbReference>
<dbReference type="InterPro" id="IPR043129">
    <property type="entry name" value="ATPase_NBD"/>
</dbReference>
<protein>
    <recommendedName>
        <fullName evidence="6">Carbamoyltransferase</fullName>
    </recommendedName>
</protein>
<sequence>MENAGYTISDIDYVATNDLIDPRYVTKYQYNLQTYNHHLTHASSVFFTSPFSEAAIMVIDGSGSEFGISQYETISFFYADGNKLNKFFIHKGNKSKKYLNEFLPNNSLGGFYRAVTEAIGFHFLEDGKTMGLSSYGSDRYIEDFHKFYTYSKHKGFLQSDQDIQNLKMFIQDEISLSKDSFKTKADFARAVQYHTEELLIQLAFSIYEKTKSKHLCISGGVALNSVANSRILKETPFEKVYVFPASSDAGCAIGSALYLYYVQLQNPWSPKEEPFSPYLGAEYDPASIEKTLEEYKEQLCYRISENIFEDTAALLEEGNIIGWYQGRSEIGPRALGNRSVIADPRKVETRQRINQSIKRREFFRPLAPAIMEEYQKDYFVNPVSSHHMLYVNEIQPDKACEMGAVSHIDGTARVQTVTRTSNPTFYTLLEHFKSLTDVPLLLNTSFNGSGEPIVETPKDAIKSFIHLGLDVLVMDNFIIERRRFSV</sequence>
<dbReference type="PANTHER" id="PTHR34847:SF1">
    <property type="entry name" value="NODULATION PROTEIN U"/>
    <property type="match status" value="1"/>
</dbReference>
<reference evidence="4" key="1">
    <citation type="submission" date="2021-09" db="EMBL/GenBank/DDBJ databases">
        <title>Genome analysis of Fictibacillus sp. KIGAM418 isolated from marine sediment.</title>
        <authorList>
            <person name="Seo M.-J."/>
            <person name="Cho E.-S."/>
            <person name="Hwang C.Y."/>
        </authorList>
    </citation>
    <scope>NUCLEOTIDE SEQUENCE</scope>
    <source>
        <strain evidence="4">KIGAM418</strain>
    </source>
</reference>
<feature type="domain" description="Carbamoyltransferase" evidence="2">
    <location>
        <begin position="24"/>
        <end position="257"/>
    </location>
</feature>